<dbReference type="AlphaFoldDB" id="A0A2P7ALM4"/>
<dbReference type="OrthoDB" id="8100940at2"/>
<evidence type="ECO:0000313" key="2">
    <source>
        <dbReference type="EMBL" id="PSH55107.1"/>
    </source>
</evidence>
<evidence type="ECO:0000259" key="1">
    <source>
        <dbReference type="Pfam" id="PF12728"/>
    </source>
</evidence>
<dbReference type="InterPro" id="IPR041657">
    <property type="entry name" value="HTH_17"/>
</dbReference>
<keyword evidence="3" id="KW-1185">Reference proteome</keyword>
<name>A0A2P7ALM4_9HYPH</name>
<comment type="caution">
    <text evidence="2">The sequence shown here is derived from an EMBL/GenBank/DDBJ whole genome shotgun (WGS) entry which is preliminary data.</text>
</comment>
<sequence>MSNDNNKKEVDLRSPLEKGRLLLSITEFCQCVGISRVTYYAWKREGIIPAEGFETRLGAGIVRISFEAMLAWMRARGAPVGDELLAVQQQIERRKEHSHIAVGGR</sequence>
<protein>
    <recommendedName>
        <fullName evidence="1">Helix-turn-helix domain-containing protein</fullName>
    </recommendedName>
</protein>
<accession>A0A2P7ALM4</accession>
<organism evidence="2 3">
    <name type="scientific">Phyllobacterium endophyticum</name>
    <dbReference type="NCBI Taxonomy" id="1149773"/>
    <lineage>
        <taxon>Bacteria</taxon>
        <taxon>Pseudomonadati</taxon>
        <taxon>Pseudomonadota</taxon>
        <taxon>Alphaproteobacteria</taxon>
        <taxon>Hyphomicrobiales</taxon>
        <taxon>Phyllobacteriaceae</taxon>
        <taxon>Phyllobacterium</taxon>
    </lineage>
</organism>
<dbReference type="EMBL" id="PGGN01000006">
    <property type="protein sequence ID" value="PSH55107.1"/>
    <property type="molecule type" value="Genomic_DNA"/>
</dbReference>
<proteinExistence type="predicted"/>
<gene>
    <name evidence="2" type="ORF">CU100_23775</name>
</gene>
<dbReference type="Pfam" id="PF12728">
    <property type="entry name" value="HTH_17"/>
    <property type="match status" value="1"/>
</dbReference>
<dbReference type="RefSeq" id="WP_106719113.1">
    <property type="nucleotide sequence ID" value="NZ_JACHXT010000002.1"/>
</dbReference>
<feature type="domain" description="Helix-turn-helix" evidence="1">
    <location>
        <begin position="22"/>
        <end position="76"/>
    </location>
</feature>
<reference evidence="3" key="1">
    <citation type="submission" date="2017-11" db="EMBL/GenBank/DDBJ databases">
        <authorList>
            <person name="Kuznetsova I."/>
            <person name="Sazanova A."/>
            <person name="Chirak E."/>
            <person name="Safronova V."/>
            <person name="Willems A."/>
        </authorList>
    </citation>
    <scope>NUCLEOTIDE SEQUENCE [LARGE SCALE GENOMIC DNA]</scope>
    <source>
        <strain evidence="3">PEPV15</strain>
    </source>
</reference>
<evidence type="ECO:0000313" key="3">
    <source>
        <dbReference type="Proteomes" id="UP000241158"/>
    </source>
</evidence>
<dbReference type="Proteomes" id="UP000241158">
    <property type="component" value="Unassembled WGS sequence"/>
</dbReference>